<dbReference type="AlphaFoldDB" id="A0A811SSC9"/>
<dbReference type="GO" id="GO:0006417">
    <property type="term" value="P:regulation of translation"/>
    <property type="evidence" value="ECO:0007669"/>
    <property type="project" value="UniProtKB-KW"/>
</dbReference>
<feature type="repeat" description="Pumilio" evidence="4">
    <location>
        <begin position="666"/>
        <end position="703"/>
    </location>
</feature>
<reference evidence="7" key="1">
    <citation type="submission" date="2020-10" db="EMBL/GenBank/DDBJ databases">
        <authorList>
            <person name="Han B."/>
            <person name="Lu T."/>
            <person name="Zhao Q."/>
            <person name="Huang X."/>
            <person name="Zhao Y."/>
        </authorList>
    </citation>
    <scope>NUCLEOTIDE SEQUENCE</scope>
</reference>
<dbReference type="OrthoDB" id="668540at2759"/>
<comment type="caution">
    <text evidence="7">The sequence shown here is derived from an EMBL/GenBank/DDBJ whole genome shotgun (WGS) entry which is preliminary data.</text>
</comment>
<organism evidence="7 8">
    <name type="scientific">Miscanthus lutarioriparius</name>
    <dbReference type="NCBI Taxonomy" id="422564"/>
    <lineage>
        <taxon>Eukaryota</taxon>
        <taxon>Viridiplantae</taxon>
        <taxon>Streptophyta</taxon>
        <taxon>Embryophyta</taxon>
        <taxon>Tracheophyta</taxon>
        <taxon>Spermatophyta</taxon>
        <taxon>Magnoliopsida</taxon>
        <taxon>Liliopsida</taxon>
        <taxon>Poales</taxon>
        <taxon>Poaceae</taxon>
        <taxon>PACMAD clade</taxon>
        <taxon>Panicoideae</taxon>
        <taxon>Andropogonodae</taxon>
        <taxon>Andropogoneae</taxon>
        <taxon>Saccharinae</taxon>
        <taxon>Miscanthus</taxon>
    </lineage>
</organism>
<evidence type="ECO:0000256" key="4">
    <source>
        <dbReference type="PROSITE-ProRule" id="PRU00317"/>
    </source>
</evidence>
<dbReference type="PROSITE" id="PS50303">
    <property type="entry name" value="PUM_HD"/>
    <property type="match status" value="1"/>
</dbReference>
<feature type="compositionally biased region" description="Polar residues" evidence="5">
    <location>
        <begin position="254"/>
        <end position="265"/>
    </location>
</feature>
<proteinExistence type="predicted"/>
<name>A0A811SSC9_9POAL</name>
<sequence>MGESQSSQDASRFRALGNGVSGAGQGSADRGLHNGSIASQAAWAYPNGGRSLVSEFGLYDTSSVGSNQHFGFSHSVSGNLYDEQSLAFAFEGMSFNSRTTDVPTSHHNAPLTNGHYPSGRVDGTLNQQHAPATLQDDSLGLQFSVQHAMKHTDVEHQEQSHRFPPQLGKFSRSSGLHSFDSNLGVPCHPSAAASPFQQMWQSQMYTPHDQNIGSNFMWQQNMGAQPYSIMQPNYVCPQLQQVSGFGASRHRSNDQSAVSPSVKGPSSSYIGTPNVHWLENGYSYLNGAAFQKRRNSGGLNNTFADSFPSTSYTGSSCGSGDFRHFQRAEKVFNPYEPHHQQADNLAHPYGLGFSHHQISDKLNTASYPERMLMRPDVGNSVKDFDLSPYAHLLNSPFLSSKSDTYKSIDEVMGSVCILSKDQDACRFLQKVLTEGTQEDIDKIFSEIIDNVGDLMVDPTAHYLVQKILEVCTNDQRTCIIREITKAPITLHKASCNMHGTRVVQKVIDTMNTSDQVSMVVSTLNAGIMRLMTDSYGSHVALHCLQKLLPEHKAFLIEAAASRYLQLARDRHGCCVLQKCIEYSSDEQRNNLLCKITSSALALSEDQYGNYVIQFILALNIEWATTRIVDELAGHFGNLSMQKCGSHVVEHCLKLAPRLICDRIINELMHDPKLLHIILDQYGNFVIQTALKQCQGEQHAAFVETIRPHTAVLQSNMYGKRVLSRTCLKNKHCRFGFY</sequence>
<dbReference type="PANTHER" id="PTHR12537">
    <property type="entry name" value="RNA BINDING PROTEIN PUMILIO-RELATED"/>
    <property type="match status" value="1"/>
</dbReference>
<feature type="repeat" description="Pumilio" evidence="4">
    <location>
        <begin position="446"/>
        <end position="481"/>
    </location>
</feature>
<evidence type="ECO:0000256" key="1">
    <source>
        <dbReference type="ARBA" id="ARBA00022737"/>
    </source>
</evidence>
<feature type="domain" description="PUM-HD" evidence="6">
    <location>
        <begin position="388"/>
        <end position="729"/>
    </location>
</feature>
<gene>
    <name evidence="7" type="ORF">NCGR_LOCUS68273</name>
</gene>
<evidence type="ECO:0000313" key="7">
    <source>
        <dbReference type="EMBL" id="CAD6344175.1"/>
    </source>
</evidence>
<dbReference type="SMART" id="SM00025">
    <property type="entry name" value="Pumilio"/>
    <property type="match status" value="8"/>
</dbReference>
<dbReference type="InterPro" id="IPR033133">
    <property type="entry name" value="PUM-HD"/>
</dbReference>
<dbReference type="EMBL" id="CAJGYO010000911">
    <property type="protein sequence ID" value="CAD6344175.1"/>
    <property type="molecule type" value="Genomic_DNA"/>
</dbReference>
<feature type="repeat" description="Pumilio" evidence="4">
    <location>
        <begin position="630"/>
        <end position="665"/>
    </location>
</feature>
<feature type="repeat" description="Pumilio" evidence="4">
    <location>
        <begin position="594"/>
        <end position="629"/>
    </location>
</feature>
<evidence type="ECO:0000256" key="2">
    <source>
        <dbReference type="ARBA" id="ARBA00022845"/>
    </source>
</evidence>
<dbReference type="GO" id="GO:0005737">
    <property type="term" value="C:cytoplasm"/>
    <property type="evidence" value="ECO:0007669"/>
    <property type="project" value="TreeGrafter"/>
</dbReference>
<accession>A0A811SSC9</accession>
<dbReference type="Gene3D" id="1.25.10.10">
    <property type="entry name" value="Leucine-rich Repeat Variant"/>
    <property type="match status" value="1"/>
</dbReference>
<dbReference type="FunFam" id="1.25.10.10:FF:000237">
    <property type="entry name" value="Pumilio homolog 9"/>
    <property type="match status" value="1"/>
</dbReference>
<keyword evidence="1" id="KW-0677">Repeat</keyword>
<dbReference type="GO" id="GO:0003729">
    <property type="term" value="F:mRNA binding"/>
    <property type="evidence" value="ECO:0007669"/>
    <property type="project" value="TreeGrafter"/>
</dbReference>
<feature type="repeat" description="Pumilio" evidence="4">
    <location>
        <begin position="557"/>
        <end position="593"/>
    </location>
</feature>
<keyword evidence="8" id="KW-1185">Reference proteome</keyword>
<dbReference type="CDD" id="cd07920">
    <property type="entry name" value="Pumilio"/>
    <property type="match status" value="1"/>
</dbReference>
<dbReference type="PROSITE" id="PS50302">
    <property type="entry name" value="PUM"/>
    <property type="match status" value="7"/>
</dbReference>
<evidence type="ECO:0000256" key="5">
    <source>
        <dbReference type="SAM" id="MobiDB-lite"/>
    </source>
</evidence>
<dbReference type="PANTHER" id="PTHR12537:SF147">
    <property type="entry name" value="PUMILIO HOMOLOG 12"/>
    <property type="match status" value="1"/>
</dbReference>
<dbReference type="SUPFAM" id="SSF48371">
    <property type="entry name" value="ARM repeat"/>
    <property type="match status" value="1"/>
</dbReference>
<dbReference type="InterPro" id="IPR011989">
    <property type="entry name" value="ARM-like"/>
</dbReference>
<evidence type="ECO:0000259" key="6">
    <source>
        <dbReference type="PROSITE" id="PS50303"/>
    </source>
</evidence>
<dbReference type="Pfam" id="PF00806">
    <property type="entry name" value="PUF"/>
    <property type="match status" value="8"/>
</dbReference>
<keyword evidence="2" id="KW-0810">Translation regulation</keyword>
<dbReference type="InterPro" id="IPR033712">
    <property type="entry name" value="Pumilio_RNA-bd"/>
</dbReference>
<comment type="function">
    <text evidence="3">Sequence-specific RNA-binding protein that regulates translation and mRNA stability by binding the 3'-UTR of target mRNAs.</text>
</comment>
<feature type="repeat" description="Pumilio" evidence="4">
    <location>
        <begin position="410"/>
        <end position="445"/>
    </location>
</feature>
<dbReference type="InterPro" id="IPR016024">
    <property type="entry name" value="ARM-type_fold"/>
</dbReference>
<dbReference type="InterPro" id="IPR001313">
    <property type="entry name" value="Pumilio_RNA-bd_rpt"/>
</dbReference>
<evidence type="ECO:0000313" key="8">
    <source>
        <dbReference type="Proteomes" id="UP000604825"/>
    </source>
</evidence>
<protein>
    <recommendedName>
        <fullName evidence="6">PUM-HD domain-containing protein</fullName>
    </recommendedName>
</protein>
<feature type="region of interest" description="Disordered" evidence="5">
    <location>
        <begin position="246"/>
        <end position="265"/>
    </location>
</feature>
<feature type="repeat" description="Pumilio" evidence="4">
    <location>
        <begin position="482"/>
        <end position="521"/>
    </location>
</feature>
<evidence type="ECO:0000256" key="3">
    <source>
        <dbReference type="ARBA" id="ARBA00058490"/>
    </source>
</evidence>
<dbReference type="Proteomes" id="UP000604825">
    <property type="component" value="Unassembled WGS sequence"/>
</dbReference>